<dbReference type="PROSITE" id="PS50928">
    <property type="entry name" value="ABC_TM1"/>
    <property type="match status" value="1"/>
</dbReference>
<dbReference type="GO" id="GO:0055085">
    <property type="term" value="P:transmembrane transport"/>
    <property type="evidence" value="ECO:0007669"/>
    <property type="project" value="InterPro"/>
</dbReference>
<feature type="transmembrane region" description="Helical" evidence="7">
    <location>
        <begin position="171"/>
        <end position="194"/>
    </location>
</feature>
<evidence type="ECO:0000256" key="7">
    <source>
        <dbReference type="RuleBase" id="RU363032"/>
    </source>
</evidence>
<protein>
    <submittedName>
        <fullName evidence="9">Sugar ABC transporter permease</fullName>
    </submittedName>
</protein>
<dbReference type="Gene3D" id="1.10.3720.10">
    <property type="entry name" value="MetI-like"/>
    <property type="match status" value="1"/>
</dbReference>
<gene>
    <name evidence="9" type="ORF">C6B37_01510</name>
</gene>
<keyword evidence="4 7" id="KW-0812">Transmembrane</keyword>
<comment type="similarity">
    <text evidence="7">Belongs to the binding-protein-dependent transport system permease family.</text>
</comment>
<dbReference type="PANTHER" id="PTHR30193:SF37">
    <property type="entry name" value="INNER MEMBRANE ABC TRANSPORTER PERMEASE PROTEIN YCJO"/>
    <property type="match status" value="1"/>
</dbReference>
<feature type="transmembrane region" description="Helical" evidence="7">
    <location>
        <begin position="215"/>
        <end position="234"/>
    </location>
</feature>
<dbReference type="Proteomes" id="UP000238672">
    <property type="component" value="Unassembled WGS sequence"/>
</dbReference>
<reference evidence="9 10" key="1">
    <citation type="submission" date="2018-02" db="EMBL/GenBank/DDBJ databases">
        <title>Metagenomics reveals mixed infection of spiroplasma and phytoplasma in chicory.</title>
        <authorList>
            <person name="Polano C."/>
            <person name="Moruzzi S."/>
            <person name="Ermacora P."/>
            <person name="Ferrini F."/>
            <person name="Martini M."/>
            <person name="Firrao G."/>
        </authorList>
    </citation>
    <scope>NUCLEOTIDE SEQUENCE [LARGE SCALE GENOMIC DNA]</scope>
    <source>
        <strain evidence="9 10">ChiP</strain>
    </source>
</reference>
<dbReference type="AlphaFoldDB" id="A0A2S8NUG2"/>
<keyword evidence="6 7" id="KW-0472">Membrane</keyword>
<keyword evidence="5 7" id="KW-1133">Transmembrane helix</keyword>
<evidence type="ECO:0000256" key="6">
    <source>
        <dbReference type="ARBA" id="ARBA00023136"/>
    </source>
</evidence>
<sequence length="308" mass="36673">MFDIINQKNNKHWWYLSPALIVLIIFTFFPLTKTFIISLSKDYNKFNDYFEAAFSFDNYRNVFKDQEFRRSLYNTLILVFFTVPISLFIALLISLILNSIHKRFLKNFFKTFFFLPLLSNTVIMGMVFSVIFYYNFLMSNHNQGLFNSLITFFGFTPQNWVTITAPYPNKMFVLILYNIWVRLPFKIFVFVLALQDINKSYYEAAKIDGATRFRIFLKITLPLLMPIIFYQFIIEMLAIFKEYESIIGIFANNDNYEIRTIVGYIYSQSSNYSYHSYSKGAAAAMILFFISFLFTFLSFYFSKNKINY</sequence>
<name>A0A2S8NUG2_9MOLU</name>
<feature type="transmembrane region" description="Helical" evidence="7">
    <location>
        <begin position="112"/>
        <end position="136"/>
    </location>
</feature>
<evidence type="ECO:0000256" key="1">
    <source>
        <dbReference type="ARBA" id="ARBA00004651"/>
    </source>
</evidence>
<evidence type="ECO:0000256" key="2">
    <source>
        <dbReference type="ARBA" id="ARBA00022448"/>
    </source>
</evidence>
<keyword evidence="3" id="KW-1003">Cell membrane</keyword>
<organism evidence="9 10">
    <name type="scientific">Candidatus Phytoplasma phoenicium</name>
    <dbReference type="NCBI Taxonomy" id="198422"/>
    <lineage>
        <taxon>Bacteria</taxon>
        <taxon>Bacillati</taxon>
        <taxon>Mycoplasmatota</taxon>
        <taxon>Mollicutes</taxon>
        <taxon>Acholeplasmatales</taxon>
        <taxon>Acholeplasmataceae</taxon>
        <taxon>Candidatus Phytoplasma</taxon>
        <taxon>16SrIX (Pigeon pea witches'-broom group)</taxon>
    </lineage>
</organism>
<feature type="domain" description="ABC transmembrane type-1" evidence="8">
    <location>
        <begin position="72"/>
        <end position="298"/>
    </location>
</feature>
<comment type="caution">
    <text evidence="9">The sequence shown here is derived from an EMBL/GenBank/DDBJ whole genome shotgun (WGS) entry which is preliminary data.</text>
</comment>
<dbReference type="EMBL" id="PUUG01000041">
    <property type="protein sequence ID" value="PQP79637.1"/>
    <property type="molecule type" value="Genomic_DNA"/>
</dbReference>
<proteinExistence type="inferred from homology"/>
<evidence type="ECO:0000313" key="9">
    <source>
        <dbReference type="EMBL" id="PQP79637.1"/>
    </source>
</evidence>
<evidence type="ECO:0000256" key="3">
    <source>
        <dbReference type="ARBA" id="ARBA00022475"/>
    </source>
</evidence>
<dbReference type="InterPro" id="IPR035906">
    <property type="entry name" value="MetI-like_sf"/>
</dbReference>
<feature type="transmembrane region" description="Helical" evidence="7">
    <location>
        <begin position="281"/>
        <end position="301"/>
    </location>
</feature>
<evidence type="ECO:0000256" key="4">
    <source>
        <dbReference type="ARBA" id="ARBA00022692"/>
    </source>
</evidence>
<feature type="transmembrane region" description="Helical" evidence="7">
    <location>
        <begin position="12"/>
        <end position="31"/>
    </location>
</feature>
<evidence type="ECO:0000259" key="8">
    <source>
        <dbReference type="PROSITE" id="PS50928"/>
    </source>
</evidence>
<dbReference type="Pfam" id="PF00528">
    <property type="entry name" value="BPD_transp_1"/>
    <property type="match status" value="1"/>
</dbReference>
<comment type="subcellular location">
    <subcellularLocation>
        <location evidence="1 7">Cell membrane</location>
        <topology evidence="1 7">Multi-pass membrane protein</topology>
    </subcellularLocation>
</comment>
<dbReference type="InterPro" id="IPR000515">
    <property type="entry name" value="MetI-like"/>
</dbReference>
<dbReference type="InterPro" id="IPR051393">
    <property type="entry name" value="ABC_transporter_permease"/>
</dbReference>
<dbReference type="GO" id="GO:0005886">
    <property type="term" value="C:plasma membrane"/>
    <property type="evidence" value="ECO:0007669"/>
    <property type="project" value="UniProtKB-SubCell"/>
</dbReference>
<feature type="transmembrane region" description="Helical" evidence="7">
    <location>
        <begin position="76"/>
        <end position="100"/>
    </location>
</feature>
<dbReference type="PANTHER" id="PTHR30193">
    <property type="entry name" value="ABC TRANSPORTER PERMEASE PROTEIN"/>
    <property type="match status" value="1"/>
</dbReference>
<accession>A0A2S8NUG2</accession>
<evidence type="ECO:0000313" key="10">
    <source>
        <dbReference type="Proteomes" id="UP000238672"/>
    </source>
</evidence>
<keyword evidence="2 7" id="KW-0813">Transport</keyword>
<evidence type="ECO:0000256" key="5">
    <source>
        <dbReference type="ARBA" id="ARBA00022989"/>
    </source>
</evidence>
<dbReference type="CDD" id="cd06261">
    <property type="entry name" value="TM_PBP2"/>
    <property type="match status" value="1"/>
</dbReference>
<keyword evidence="10" id="KW-1185">Reference proteome</keyword>
<dbReference type="SUPFAM" id="SSF161098">
    <property type="entry name" value="MetI-like"/>
    <property type="match status" value="1"/>
</dbReference>